<organism evidence="5 6">
    <name type="scientific">Candidatus Uhrbacteria bacterium CG_4_9_14_3_um_filter_36_7</name>
    <dbReference type="NCBI Taxonomy" id="1975033"/>
    <lineage>
        <taxon>Bacteria</taxon>
        <taxon>Candidatus Uhriibacteriota</taxon>
    </lineage>
</organism>
<keyword evidence="3" id="KW-0067">ATP-binding</keyword>
<sequence>MEIKKTFDHDNWTQMWAGGWGLLSCSHFGNQYTKEFFFGEIPFLSQSIIIVREGKSVGWAQQDDKDRVGALLCAEIIKDQTFAVSVSRQLKKETDKVIQFMDKLDRQPMDFEAYQEFWNRIMMYYYPHIQIKYVVDYLEPNILKELLPVFEEARVYAEPVFKRTEEFLITTAQHVAQINNWQTRMVLSLRQDEMEHVLQNGKLPPREEVEKRYCHAVIVSDKDGQDLLVENEAETIEKRLIKTNTNGMLKGSIAYIGKAKGTVRIILDPLQAEHFQEGDILVTGMTRPEYLPILKKAAAFVTDAGGILSHAAIVARELRKPCIIGTQHATKVFKDGDFVEVDADKGIIRLLL</sequence>
<comment type="caution">
    <text evidence="5">The sequence shown here is derived from an EMBL/GenBank/DDBJ whole genome shotgun (WGS) entry which is preliminary data.</text>
</comment>
<keyword evidence="2" id="KW-0547">Nucleotide-binding</keyword>
<dbReference type="GO" id="GO:0005524">
    <property type="term" value="F:ATP binding"/>
    <property type="evidence" value="ECO:0007669"/>
    <property type="project" value="UniProtKB-KW"/>
</dbReference>
<dbReference type="Pfam" id="PF00391">
    <property type="entry name" value="PEP-utilizers"/>
    <property type="match status" value="1"/>
</dbReference>
<dbReference type="InterPro" id="IPR036637">
    <property type="entry name" value="Phosphohistidine_dom_sf"/>
</dbReference>
<dbReference type="PANTHER" id="PTHR43030">
    <property type="entry name" value="PHOSPHOENOLPYRUVATE SYNTHASE"/>
    <property type="match status" value="1"/>
</dbReference>
<name>A0A2M7XHB5_9BACT</name>
<dbReference type="Proteomes" id="UP000229749">
    <property type="component" value="Unassembled WGS sequence"/>
</dbReference>
<evidence type="ECO:0000256" key="1">
    <source>
        <dbReference type="ARBA" id="ARBA00007837"/>
    </source>
</evidence>
<gene>
    <name evidence="5" type="ORF">CO172_02325</name>
</gene>
<proteinExistence type="inferred from homology"/>
<evidence type="ECO:0000259" key="4">
    <source>
        <dbReference type="Pfam" id="PF00391"/>
    </source>
</evidence>
<protein>
    <recommendedName>
        <fullName evidence="4">PEP-utilising enzyme mobile domain-containing protein</fullName>
    </recommendedName>
</protein>
<dbReference type="PROSITE" id="PS51257">
    <property type="entry name" value="PROKAR_LIPOPROTEIN"/>
    <property type="match status" value="1"/>
</dbReference>
<dbReference type="GO" id="GO:0008986">
    <property type="term" value="F:pyruvate, water dikinase activity"/>
    <property type="evidence" value="ECO:0007669"/>
    <property type="project" value="InterPro"/>
</dbReference>
<dbReference type="InterPro" id="IPR006319">
    <property type="entry name" value="PEP_synth"/>
</dbReference>
<evidence type="ECO:0000313" key="5">
    <source>
        <dbReference type="EMBL" id="PJA47280.1"/>
    </source>
</evidence>
<dbReference type="Gene3D" id="3.50.30.10">
    <property type="entry name" value="Phosphohistidine domain"/>
    <property type="match status" value="1"/>
</dbReference>
<evidence type="ECO:0000313" key="6">
    <source>
        <dbReference type="Proteomes" id="UP000229749"/>
    </source>
</evidence>
<dbReference type="SUPFAM" id="SSF52009">
    <property type="entry name" value="Phosphohistidine domain"/>
    <property type="match status" value="1"/>
</dbReference>
<dbReference type="PANTHER" id="PTHR43030:SF1">
    <property type="entry name" value="PHOSPHOENOLPYRUVATE SYNTHASE"/>
    <property type="match status" value="1"/>
</dbReference>
<feature type="domain" description="PEP-utilising enzyme mobile" evidence="4">
    <location>
        <begin position="275"/>
        <end position="346"/>
    </location>
</feature>
<accession>A0A2M7XHB5</accession>
<reference evidence="6" key="1">
    <citation type="submission" date="2017-09" db="EMBL/GenBank/DDBJ databases">
        <title>Depth-based differentiation of microbial function through sediment-hosted aquifers and enrichment of novel symbionts in the deep terrestrial subsurface.</title>
        <authorList>
            <person name="Probst A.J."/>
            <person name="Ladd B."/>
            <person name="Jarett J.K."/>
            <person name="Geller-Mcgrath D.E."/>
            <person name="Sieber C.M.K."/>
            <person name="Emerson J.B."/>
            <person name="Anantharaman K."/>
            <person name="Thomas B.C."/>
            <person name="Malmstrom R."/>
            <person name="Stieglmeier M."/>
            <person name="Klingl A."/>
            <person name="Woyke T."/>
            <person name="Ryan C.M."/>
            <person name="Banfield J.F."/>
        </authorList>
    </citation>
    <scope>NUCLEOTIDE SEQUENCE [LARGE SCALE GENOMIC DNA]</scope>
</reference>
<evidence type="ECO:0000256" key="2">
    <source>
        <dbReference type="ARBA" id="ARBA00022741"/>
    </source>
</evidence>
<comment type="similarity">
    <text evidence="1">Belongs to the PEP-utilizing enzyme family.</text>
</comment>
<dbReference type="EMBL" id="PFWS01000034">
    <property type="protein sequence ID" value="PJA47280.1"/>
    <property type="molecule type" value="Genomic_DNA"/>
</dbReference>
<dbReference type="AlphaFoldDB" id="A0A2M7XHB5"/>
<evidence type="ECO:0000256" key="3">
    <source>
        <dbReference type="ARBA" id="ARBA00022840"/>
    </source>
</evidence>
<dbReference type="InterPro" id="IPR008279">
    <property type="entry name" value="PEP-util_enz_mobile_dom"/>
</dbReference>